<comment type="similarity">
    <text evidence="2">Belongs to the sphingomyelin synthase family.</text>
</comment>
<evidence type="ECO:0000256" key="2">
    <source>
        <dbReference type="ARBA" id="ARBA00005441"/>
    </source>
</evidence>
<keyword evidence="8 10" id="KW-0472">Membrane</keyword>
<keyword evidence="3" id="KW-0808">Transferase</keyword>
<evidence type="ECO:0000256" key="9">
    <source>
        <dbReference type="ARBA" id="ARBA00049904"/>
    </source>
</evidence>
<evidence type="ECO:0000256" key="6">
    <source>
        <dbReference type="ARBA" id="ARBA00022989"/>
    </source>
</evidence>
<dbReference type="GO" id="GO:0046513">
    <property type="term" value="P:ceramide biosynthetic process"/>
    <property type="evidence" value="ECO:0007669"/>
    <property type="project" value="TreeGrafter"/>
</dbReference>
<gene>
    <name evidence="12" type="ORF">F7725_005024</name>
</gene>
<dbReference type="GO" id="GO:0005886">
    <property type="term" value="C:plasma membrane"/>
    <property type="evidence" value="ECO:0007669"/>
    <property type="project" value="TreeGrafter"/>
</dbReference>
<sequence length="291" mass="33910">MAASELIQDSDDIRPHLEVNVTTTDPETPPPIIANGNPWWKTGVAFLYSVFILFFTTVIITVIHERVPDKSVSPPLPDKFFDYVDRVPWAFTVTEVNGLILCGLWLLQLLFLKHKAIIVRRCFFMIGTLYLYRCVTMYITTLPVPGKHMVCAPKLMCGDFLYSGHTVMCTLSYLFIQEYSPRWMWWYRWICWCLSASGVLCILIGHEHYSIDVVVGYFATTRTFWWYHTMANTHALRQAPNNFLSRTWWNPIFNFLEKNVRTTVPVVFSWPVALPSSCRQRYRIVEGGRDE</sequence>
<reference evidence="12 13" key="1">
    <citation type="submission" date="2020-03" db="EMBL/GenBank/DDBJ databases">
        <title>Dissostichus mawsoni Genome sequencing and assembly.</title>
        <authorList>
            <person name="Park H."/>
        </authorList>
    </citation>
    <scope>NUCLEOTIDE SEQUENCE [LARGE SCALE GENOMIC DNA]</scope>
    <source>
        <strain evidence="12">DM0001</strain>
        <tissue evidence="12">Muscle</tissue>
    </source>
</reference>
<comment type="subcellular location">
    <subcellularLocation>
        <location evidence="1">Membrane</location>
        <topology evidence="1">Multi-pass membrane protein</topology>
    </subcellularLocation>
</comment>
<evidence type="ECO:0000259" key="11">
    <source>
        <dbReference type="Pfam" id="PF14360"/>
    </source>
</evidence>
<dbReference type="Proteomes" id="UP000518266">
    <property type="component" value="Unassembled WGS sequence"/>
</dbReference>
<evidence type="ECO:0000256" key="5">
    <source>
        <dbReference type="ARBA" id="ARBA00022919"/>
    </source>
</evidence>
<proteinExistence type="inferred from homology"/>
<keyword evidence="6 10" id="KW-1133">Transmembrane helix</keyword>
<dbReference type="InterPro" id="IPR025749">
    <property type="entry name" value="Sphingomyelin_synth-like_dom"/>
</dbReference>
<feature type="transmembrane region" description="Helical" evidence="10">
    <location>
        <begin position="160"/>
        <end position="176"/>
    </location>
</feature>
<dbReference type="InterPro" id="IPR045221">
    <property type="entry name" value="Sphingomyelin_synth-like"/>
</dbReference>
<dbReference type="GO" id="GO:0005789">
    <property type="term" value="C:endoplasmic reticulum membrane"/>
    <property type="evidence" value="ECO:0007669"/>
    <property type="project" value="TreeGrafter"/>
</dbReference>
<dbReference type="OrthoDB" id="422827at2759"/>
<evidence type="ECO:0000256" key="4">
    <source>
        <dbReference type="ARBA" id="ARBA00022692"/>
    </source>
</evidence>
<dbReference type="GO" id="GO:0006686">
    <property type="term" value="P:sphingomyelin biosynthetic process"/>
    <property type="evidence" value="ECO:0007669"/>
    <property type="project" value="TreeGrafter"/>
</dbReference>
<dbReference type="Pfam" id="PF14360">
    <property type="entry name" value="PAP2_C"/>
    <property type="match status" value="1"/>
</dbReference>
<accession>A0A7J5XKP4</accession>
<feature type="transmembrane region" description="Helical" evidence="10">
    <location>
        <begin position="45"/>
        <end position="67"/>
    </location>
</feature>
<feature type="transmembrane region" description="Helical" evidence="10">
    <location>
        <begin position="122"/>
        <end position="140"/>
    </location>
</feature>
<dbReference type="GO" id="GO:0000139">
    <property type="term" value="C:Golgi membrane"/>
    <property type="evidence" value="ECO:0007669"/>
    <property type="project" value="TreeGrafter"/>
</dbReference>
<evidence type="ECO:0000256" key="7">
    <source>
        <dbReference type="ARBA" id="ARBA00023098"/>
    </source>
</evidence>
<evidence type="ECO:0000313" key="13">
    <source>
        <dbReference type="Proteomes" id="UP000518266"/>
    </source>
</evidence>
<comment type="catalytic activity">
    <reaction evidence="9">
        <text>an N-acylsphing-4-enine + a 1,2-diacyl-sn-glycero-3-phosphoethanolamine = an N-acylsphing-4-enine 1-phosphoethanolamine + a 1,2-diacyl-sn-glycerol</text>
        <dbReference type="Rhea" id="RHEA:36079"/>
        <dbReference type="ChEBI" id="CHEBI:17815"/>
        <dbReference type="ChEBI" id="CHEBI:52639"/>
        <dbReference type="ChEBI" id="CHEBI:64612"/>
        <dbReference type="ChEBI" id="CHEBI:73203"/>
    </reaction>
    <physiologicalReaction direction="left-to-right" evidence="9">
        <dbReference type="Rhea" id="RHEA:36080"/>
    </physiologicalReaction>
</comment>
<dbReference type="EMBL" id="JAAKFY010000023">
    <property type="protein sequence ID" value="KAF3837560.1"/>
    <property type="molecule type" value="Genomic_DNA"/>
</dbReference>
<feature type="transmembrane region" description="Helical" evidence="10">
    <location>
        <begin position="185"/>
        <end position="205"/>
    </location>
</feature>
<dbReference type="AlphaFoldDB" id="A0A7J5XKP4"/>
<protein>
    <recommendedName>
        <fullName evidence="11">Sphingomyelin synthase-like domain-containing protein</fullName>
    </recommendedName>
</protein>
<keyword evidence="13" id="KW-1185">Reference proteome</keyword>
<dbReference type="PANTHER" id="PTHR21290">
    <property type="entry name" value="SPHINGOMYELIN SYNTHETASE"/>
    <property type="match status" value="1"/>
</dbReference>
<feature type="transmembrane region" description="Helical" evidence="10">
    <location>
        <begin position="87"/>
        <end position="110"/>
    </location>
</feature>
<evidence type="ECO:0000256" key="3">
    <source>
        <dbReference type="ARBA" id="ARBA00022679"/>
    </source>
</evidence>
<keyword evidence="5" id="KW-0746">Sphingolipid metabolism</keyword>
<name>A0A7J5XKP4_DISMA</name>
<evidence type="ECO:0000256" key="8">
    <source>
        <dbReference type="ARBA" id="ARBA00023136"/>
    </source>
</evidence>
<dbReference type="GO" id="GO:0033188">
    <property type="term" value="F:sphingomyelin synthase activity"/>
    <property type="evidence" value="ECO:0007669"/>
    <property type="project" value="TreeGrafter"/>
</dbReference>
<comment type="caution">
    <text evidence="12">The sequence shown here is derived from an EMBL/GenBank/DDBJ whole genome shotgun (WGS) entry which is preliminary data.</text>
</comment>
<dbReference type="GO" id="GO:0047493">
    <property type="term" value="F:ceramide cholinephosphotransferase activity"/>
    <property type="evidence" value="ECO:0007669"/>
    <property type="project" value="TreeGrafter"/>
</dbReference>
<organism evidence="12 13">
    <name type="scientific">Dissostichus mawsoni</name>
    <name type="common">Antarctic cod</name>
    <dbReference type="NCBI Taxonomy" id="36200"/>
    <lineage>
        <taxon>Eukaryota</taxon>
        <taxon>Metazoa</taxon>
        <taxon>Chordata</taxon>
        <taxon>Craniata</taxon>
        <taxon>Vertebrata</taxon>
        <taxon>Euteleostomi</taxon>
        <taxon>Actinopterygii</taxon>
        <taxon>Neopterygii</taxon>
        <taxon>Teleostei</taxon>
        <taxon>Neoteleostei</taxon>
        <taxon>Acanthomorphata</taxon>
        <taxon>Eupercaria</taxon>
        <taxon>Perciformes</taxon>
        <taxon>Notothenioidei</taxon>
        <taxon>Nototheniidae</taxon>
        <taxon>Dissostichus</taxon>
    </lineage>
</organism>
<feature type="domain" description="Sphingomyelin synthase-like" evidence="11">
    <location>
        <begin position="156"/>
        <end position="229"/>
    </location>
</feature>
<keyword evidence="4 10" id="KW-0812">Transmembrane</keyword>
<dbReference type="PANTHER" id="PTHR21290:SF24">
    <property type="entry name" value="PHOSPHATIDYLCHOLINE:CERAMIDE CHOLINEPHOSPHOTRANSFERASE 2"/>
    <property type="match status" value="1"/>
</dbReference>
<evidence type="ECO:0000313" key="12">
    <source>
        <dbReference type="EMBL" id="KAF3837560.1"/>
    </source>
</evidence>
<evidence type="ECO:0000256" key="10">
    <source>
        <dbReference type="SAM" id="Phobius"/>
    </source>
</evidence>
<keyword evidence="7" id="KW-0443">Lipid metabolism</keyword>
<evidence type="ECO:0000256" key="1">
    <source>
        <dbReference type="ARBA" id="ARBA00004141"/>
    </source>
</evidence>